<dbReference type="Pfam" id="PF17131">
    <property type="entry name" value="LolA_like"/>
    <property type="match status" value="1"/>
</dbReference>
<dbReference type="Gene3D" id="2.50.20.10">
    <property type="entry name" value="Lipoprotein localisation LolA/LolB/LppX"/>
    <property type="match status" value="1"/>
</dbReference>
<keyword evidence="1" id="KW-0732">Signal</keyword>
<dbReference type="HOGENOM" id="CLU_074356_2_0_6"/>
<keyword evidence="4" id="KW-1185">Reference proteome</keyword>
<dbReference type="KEGG" id="saga:M5M_16055"/>
<feature type="domain" description="Uncharacterized protein TP-0789" evidence="2">
    <location>
        <begin position="68"/>
        <end position="247"/>
    </location>
</feature>
<feature type="signal peptide" evidence="1">
    <location>
        <begin position="1"/>
        <end position="20"/>
    </location>
</feature>
<evidence type="ECO:0000313" key="3">
    <source>
        <dbReference type="EMBL" id="AFV00344.2"/>
    </source>
</evidence>
<reference evidence="3 4" key="1">
    <citation type="journal article" date="2013" name="Genome Announc.">
        <title>Complete genome sequence of Simiduia agarivorans SA1(T), a marine bacterium able to degrade a variety of polysaccharides.</title>
        <authorList>
            <person name="Lin S.Y."/>
            <person name="Shieh W.Y."/>
            <person name="Chen J.S."/>
            <person name="Tang S.L."/>
        </authorList>
    </citation>
    <scope>NUCLEOTIDE SEQUENCE [LARGE SCALE GENOMIC DNA]</scope>
    <source>
        <strain evidence="4">DSM 21679 / JCM 13881 / BCRC 17597 / SA1</strain>
    </source>
</reference>
<feature type="chain" id="PRO_5003878299" description="Uncharacterized protein TP-0789 domain-containing protein" evidence="1">
    <location>
        <begin position="21"/>
        <end position="251"/>
    </location>
</feature>
<organism evidence="3 4">
    <name type="scientific">Simiduia agarivorans (strain DSM 21679 / JCM 13881 / BCRC 17597 / SA1)</name>
    <dbReference type="NCBI Taxonomy" id="1117647"/>
    <lineage>
        <taxon>Bacteria</taxon>
        <taxon>Pseudomonadati</taxon>
        <taxon>Pseudomonadota</taxon>
        <taxon>Gammaproteobacteria</taxon>
        <taxon>Cellvibrionales</taxon>
        <taxon>Cellvibrionaceae</taxon>
        <taxon>Simiduia</taxon>
    </lineage>
</organism>
<gene>
    <name evidence="3" type="ordered locus">M5M_16055</name>
</gene>
<proteinExistence type="predicted"/>
<dbReference type="AlphaFoldDB" id="K4KQE9"/>
<dbReference type="Proteomes" id="UP000000466">
    <property type="component" value="Chromosome"/>
</dbReference>
<evidence type="ECO:0000259" key="2">
    <source>
        <dbReference type="Pfam" id="PF17131"/>
    </source>
</evidence>
<evidence type="ECO:0000313" key="4">
    <source>
        <dbReference type="Proteomes" id="UP000000466"/>
    </source>
</evidence>
<dbReference type="EMBL" id="CP003746">
    <property type="protein sequence ID" value="AFV00344.2"/>
    <property type="molecule type" value="Genomic_DNA"/>
</dbReference>
<dbReference type="eggNOG" id="COG2834">
    <property type="taxonomic scope" value="Bacteria"/>
</dbReference>
<dbReference type="RefSeq" id="WP_016389742.1">
    <property type="nucleotide sequence ID" value="NC_018868.3"/>
</dbReference>
<name>K4KQE9_SIMAS</name>
<accession>K4KQE9</accession>
<dbReference type="InterPro" id="IPR033399">
    <property type="entry name" value="TP_0789-like"/>
</dbReference>
<sequence>MRLRTIATLLLLLPVPLALAADPPQARDLVKAALDHWRGDSSYSEMTMIIHRADWQRSLSMRSWTRGSKHSLVRITAPTKDAGTATLLIDGDMWTFAPKVNRIIKVPSSMMGQSWMGSDFSNNDVAKADDILAQYSHSLIGQAEQDGMKIYTIEARPHEHAAVVWGKEVLTVRADHLLLAHDFYDQSDLLIKSLRTTEIKSLGGRLLPSIQRITNAEAPEEWTEIRLEQVRFNEAMPDWLFTQSNLRNPRH</sequence>
<dbReference type="CDD" id="cd16329">
    <property type="entry name" value="LolA_like"/>
    <property type="match status" value="1"/>
</dbReference>
<protein>
    <recommendedName>
        <fullName evidence="2">Uncharacterized protein TP-0789 domain-containing protein</fullName>
    </recommendedName>
</protein>
<dbReference type="STRING" id="1117647.M5M_16055"/>
<evidence type="ECO:0000256" key="1">
    <source>
        <dbReference type="SAM" id="SignalP"/>
    </source>
</evidence>
<dbReference type="OrthoDB" id="9803781at2"/>